<accession>A0A6N4E5B8</accession>
<dbReference type="InterPro" id="IPR007069">
    <property type="entry name" value="Transposase_32"/>
</dbReference>
<dbReference type="Proteomes" id="UP000250928">
    <property type="component" value="Unassembled WGS sequence"/>
</dbReference>
<feature type="domain" description="Transposase IS801/IS1294" evidence="1">
    <location>
        <begin position="175"/>
        <end position="349"/>
    </location>
</feature>
<gene>
    <name evidence="3" type="ORF">C3L24_02175</name>
</gene>
<dbReference type="InterPro" id="IPR026889">
    <property type="entry name" value="Zn_Tnp"/>
</dbReference>
<dbReference type="AlphaFoldDB" id="A0A6N4E5B8"/>
<evidence type="ECO:0000313" key="4">
    <source>
        <dbReference type="Proteomes" id="UP000250928"/>
    </source>
</evidence>
<dbReference type="GO" id="GO:0006313">
    <property type="term" value="P:DNA transposition"/>
    <property type="evidence" value="ECO:0007669"/>
    <property type="project" value="InterPro"/>
</dbReference>
<evidence type="ECO:0000259" key="2">
    <source>
        <dbReference type="Pfam" id="PF14319"/>
    </source>
</evidence>
<reference evidence="3 4" key="1">
    <citation type="submission" date="2018-01" db="EMBL/GenBank/DDBJ databases">
        <title>Novel co-symbiosis in the lucinid bivalve Phacoides pectinatus.</title>
        <authorList>
            <person name="Lim S.J."/>
            <person name="Davis B.G."/>
            <person name="Gill D.E."/>
            <person name="Engel A.S."/>
            <person name="Anderson L.C."/>
            <person name="Campbell B.J."/>
        </authorList>
    </citation>
    <scope>NUCLEOTIDE SEQUENCE [LARGE SCALE GENOMIC DNA]</scope>
    <source>
        <strain evidence="3">N3_P5</strain>
    </source>
</reference>
<dbReference type="EMBL" id="PQCO01000102">
    <property type="protein sequence ID" value="PUE04967.1"/>
    <property type="molecule type" value="Genomic_DNA"/>
</dbReference>
<dbReference type="GO" id="GO:0003677">
    <property type="term" value="F:DNA binding"/>
    <property type="evidence" value="ECO:0007669"/>
    <property type="project" value="InterPro"/>
</dbReference>
<dbReference type="Pfam" id="PF04986">
    <property type="entry name" value="Y2_Tnp"/>
    <property type="match status" value="1"/>
</dbReference>
<evidence type="ECO:0000313" key="3">
    <source>
        <dbReference type="EMBL" id="PUE04967.1"/>
    </source>
</evidence>
<dbReference type="Pfam" id="PF14319">
    <property type="entry name" value="Zn_Tnp_IS91"/>
    <property type="match status" value="1"/>
</dbReference>
<dbReference type="GO" id="GO:0004803">
    <property type="term" value="F:transposase activity"/>
    <property type="evidence" value="ECO:0007669"/>
    <property type="project" value="InterPro"/>
</dbReference>
<sequence>MSLCAAKHHHNPTPEPRIYQRRRPERLAAYQAVQHHLEIWLAQQREASPDDDPVPRYVERDLRKFLECGILAYGCARARCDECGDDFLIAYSCKGRGICPSCNTKRMVQTAAHLVEEIFPQVPVRQWVLSLPKRLRYHLMQDADLAGRLLRIALRVIERTLREHCPDAPSSARYGGVTYIHRFGAALNTHLHYHSCMIDGLFAQTESGLRLYQAIGLSGEVIRQSQERIRKRVLRLFVRRGVLSEEDAQQMQAWEHGGGFSLDAGVRIEATDRQGLERLLRYCARPIFAGERLNWQEKDELLIYQLPKPKHDGQTQLRLTPMEFLDRVALLIPPPRRHRHRYHGVLAPNAPLRKAVTARAGLPVGEEIPEMDSEPTAANSGAEVGEEQAVATLFASLWAMLLARIYEINPLVCPSCGGEMRIIAFMTEQEPIKQILRHIGEPDIAPAITPARGPPDCCLEQDQSLAWLYDALDPAPEFEYDQTVSW</sequence>
<name>A0A6N4E5B8_9GAMM</name>
<proteinExistence type="predicted"/>
<feature type="domain" description="Transposase zinc-binding" evidence="2">
    <location>
        <begin position="52"/>
        <end position="131"/>
    </location>
</feature>
<comment type="caution">
    <text evidence="3">The sequence shown here is derived from an EMBL/GenBank/DDBJ whole genome shotgun (WGS) entry which is preliminary data.</text>
</comment>
<protein>
    <submittedName>
        <fullName evidence="3">IS91 family transposase</fullName>
    </submittedName>
</protein>
<evidence type="ECO:0000259" key="1">
    <source>
        <dbReference type="Pfam" id="PF04986"/>
    </source>
</evidence>
<organism evidence="3 4">
    <name type="scientific">Candidatus Sedimenticola endophacoides</name>
    <dbReference type="NCBI Taxonomy" id="2548426"/>
    <lineage>
        <taxon>Bacteria</taxon>
        <taxon>Pseudomonadati</taxon>
        <taxon>Pseudomonadota</taxon>
        <taxon>Gammaproteobacteria</taxon>
        <taxon>Chromatiales</taxon>
        <taxon>Sedimenticolaceae</taxon>
        <taxon>Sedimenticola</taxon>
    </lineage>
</organism>